<dbReference type="Proteomes" id="UP000011531">
    <property type="component" value="Unassembled WGS sequence"/>
</dbReference>
<gene>
    <name evidence="2" type="ORF">C492_13254</name>
</gene>
<evidence type="ECO:0000256" key="1">
    <source>
        <dbReference type="SAM" id="MobiDB-lite"/>
    </source>
</evidence>
<organism evidence="2 3">
    <name type="scientific">Natronococcus jeotgali DSM 18795</name>
    <dbReference type="NCBI Taxonomy" id="1227498"/>
    <lineage>
        <taxon>Archaea</taxon>
        <taxon>Methanobacteriati</taxon>
        <taxon>Methanobacteriota</taxon>
        <taxon>Stenosarchaea group</taxon>
        <taxon>Halobacteria</taxon>
        <taxon>Halobacteriales</taxon>
        <taxon>Natrialbaceae</taxon>
        <taxon>Natronococcus</taxon>
    </lineage>
</organism>
<dbReference type="OrthoDB" id="2572at2157"/>
<dbReference type="AlphaFoldDB" id="L9X8W3"/>
<comment type="caution">
    <text evidence="2">The sequence shown here is derived from an EMBL/GenBank/DDBJ whole genome shotgun (WGS) entry which is preliminary data.</text>
</comment>
<reference evidence="2 3" key="1">
    <citation type="journal article" date="2014" name="PLoS Genet.">
        <title>Phylogenetically driven sequencing of extremely halophilic archaea reveals strategies for static and dynamic osmo-response.</title>
        <authorList>
            <person name="Becker E.A."/>
            <person name="Seitzer P.M."/>
            <person name="Tritt A."/>
            <person name="Larsen D."/>
            <person name="Krusor M."/>
            <person name="Yao A.I."/>
            <person name="Wu D."/>
            <person name="Madern D."/>
            <person name="Eisen J.A."/>
            <person name="Darling A.E."/>
            <person name="Facciotti M.T."/>
        </authorList>
    </citation>
    <scope>NUCLEOTIDE SEQUENCE [LARGE SCALE GENOMIC DNA]</scope>
    <source>
        <strain evidence="2 3">DSM 18795</strain>
    </source>
</reference>
<evidence type="ECO:0000313" key="3">
    <source>
        <dbReference type="Proteomes" id="UP000011531"/>
    </source>
</evidence>
<sequence>MQRRTVLAGVSSVPFLAGCLSDDGVNASGDIAIVIDGDPIDLSADRYQAENAENHSVRFHLHDGDENWYMEGEEPVTIAEGIDLLPHFRFETIEGNHVLEHDGVTYDEADATTELRALVDGESVDPASYVPEDGDGLRLEVTTSSR</sequence>
<dbReference type="PROSITE" id="PS51257">
    <property type="entry name" value="PROKAR_LIPOPROTEIN"/>
    <property type="match status" value="1"/>
</dbReference>
<proteinExistence type="predicted"/>
<keyword evidence="3" id="KW-1185">Reference proteome</keyword>
<name>L9X8W3_9EURY</name>
<feature type="region of interest" description="Disordered" evidence="1">
    <location>
        <begin position="125"/>
        <end position="146"/>
    </location>
</feature>
<accession>L9X8W3</accession>
<evidence type="ECO:0000313" key="2">
    <source>
        <dbReference type="EMBL" id="ELY57891.1"/>
    </source>
</evidence>
<dbReference type="RefSeq" id="WP_008424174.1">
    <property type="nucleotide sequence ID" value="NZ_AOIA01000116.1"/>
</dbReference>
<dbReference type="STRING" id="1227498.C492_13254"/>
<protein>
    <submittedName>
        <fullName evidence="2">Uncharacterized protein</fullName>
    </submittedName>
</protein>
<dbReference type="EMBL" id="AOIA01000116">
    <property type="protein sequence ID" value="ELY57891.1"/>
    <property type="molecule type" value="Genomic_DNA"/>
</dbReference>